<reference evidence="2" key="2">
    <citation type="journal article" date="2023" name="Science">
        <title>Genomic signatures of disease resistance in endangered staghorn corals.</title>
        <authorList>
            <person name="Vollmer S.V."/>
            <person name="Selwyn J.D."/>
            <person name="Despard B.A."/>
            <person name="Roesel C.L."/>
        </authorList>
    </citation>
    <scope>NUCLEOTIDE SEQUENCE</scope>
    <source>
        <strain evidence="2">K2</strain>
    </source>
</reference>
<dbReference type="CDD" id="cd03801">
    <property type="entry name" value="GT4_PimA-like"/>
    <property type="match status" value="1"/>
</dbReference>
<organism evidence="2 3">
    <name type="scientific">Acropora cervicornis</name>
    <name type="common">Staghorn coral</name>
    <dbReference type="NCBI Taxonomy" id="6130"/>
    <lineage>
        <taxon>Eukaryota</taxon>
        <taxon>Metazoa</taxon>
        <taxon>Cnidaria</taxon>
        <taxon>Anthozoa</taxon>
        <taxon>Hexacorallia</taxon>
        <taxon>Scleractinia</taxon>
        <taxon>Astrocoeniina</taxon>
        <taxon>Acroporidae</taxon>
        <taxon>Acropora</taxon>
    </lineage>
</organism>
<comment type="caution">
    <text evidence="2">The sequence shown here is derived from an EMBL/GenBank/DDBJ whole genome shotgun (WGS) entry which is preliminary data.</text>
</comment>
<evidence type="ECO:0000313" key="2">
    <source>
        <dbReference type="EMBL" id="KAK2557868.1"/>
    </source>
</evidence>
<keyword evidence="3" id="KW-1185">Reference proteome</keyword>
<gene>
    <name evidence="2" type="ORF">P5673_019845</name>
</gene>
<proteinExistence type="predicted"/>
<feature type="compositionally biased region" description="Polar residues" evidence="1">
    <location>
        <begin position="540"/>
        <end position="549"/>
    </location>
</feature>
<dbReference type="Pfam" id="PF20706">
    <property type="entry name" value="GT4-conflict"/>
    <property type="match status" value="1"/>
</dbReference>
<dbReference type="Gene3D" id="3.40.50.2000">
    <property type="entry name" value="Glycogen Phosphorylase B"/>
    <property type="match status" value="2"/>
</dbReference>
<name>A0AAD9V1K5_ACRCE</name>
<dbReference type="AlphaFoldDB" id="A0AAD9V1K5"/>
<protein>
    <submittedName>
        <fullName evidence="2">D-inositol 3-phosphate glycosyltransferase</fullName>
    </submittedName>
</protein>
<dbReference type="SUPFAM" id="SSF53756">
    <property type="entry name" value="UDP-Glycosyltransferase/glycogen phosphorylase"/>
    <property type="match status" value="1"/>
</dbReference>
<feature type="region of interest" description="Disordered" evidence="1">
    <location>
        <begin position="522"/>
        <end position="549"/>
    </location>
</feature>
<sequence>MERSIFPVANVKSYLTIRLLALVFYEQIVSEITPEDCLSSTSSRKLKVTLLTSEWGSSKGGLSTINRELATQLAKHDNVEVCMYLPRFSDEDKNAAADCRVSLVKAKERAGYNDPIDWLAFIPRDHQMDVVIGHGIHLGRQVSLIKEMHPECKWVQVVHTDPEELGMFKTYPDPTAKGEKKHEAEVKLCREADHVVAVGPKLTEAFARYLRQSCGDVLNFTPGIFSEFAGINQATEERKVFHILLFGRGDGEDFQLKGYDIAAKAVAMLNESFKLVFVGAPHGKEEEVKATFLDKGISRSHLIVRSAKERKQLAEQFYQADLVIMPSRTEGFGLAALEALSAGLPVLVSGNSGLGEALEEVPFGTTVVVKSEDPAEWAKAIRGVRSKRRSVRLKEASVLCKMYSETYKWEEQCCKLIKKLEVIRGVFEIDDIHLTMSICPRHRDSFGIRGAKKTVHFNENQRQYLDDKFDIGQESGHKADAEIVARDMRYARTEKGQRRFTVDEFLSAQQIQGYFSRAAAKLRHTTAPQSGRESDESDIQAAQNEESHS</sequence>
<dbReference type="PANTHER" id="PTHR12526">
    <property type="entry name" value="GLYCOSYLTRANSFERASE"/>
    <property type="match status" value="1"/>
</dbReference>
<reference evidence="2" key="1">
    <citation type="journal article" date="2023" name="G3 (Bethesda)">
        <title>Whole genome assembly and annotation of the endangered Caribbean coral Acropora cervicornis.</title>
        <authorList>
            <person name="Selwyn J.D."/>
            <person name="Vollmer S.V."/>
        </authorList>
    </citation>
    <scope>NUCLEOTIDE SEQUENCE</scope>
    <source>
        <strain evidence="2">K2</strain>
    </source>
</reference>
<evidence type="ECO:0000313" key="3">
    <source>
        <dbReference type="Proteomes" id="UP001249851"/>
    </source>
</evidence>
<accession>A0AAD9V1K5</accession>
<evidence type="ECO:0000256" key="1">
    <source>
        <dbReference type="SAM" id="MobiDB-lite"/>
    </source>
</evidence>
<dbReference type="EMBL" id="JARQWQ010000047">
    <property type="protein sequence ID" value="KAK2557868.1"/>
    <property type="molecule type" value="Genomic_DNA"/>
</dbReference>
<dbReference type="Proteomes" id="UP001249851">
    <property type="component" value="Unassembled WGS sequence"/>
</dbReference>